<dbReference type="Gene3D" id="3.60.15.10">
    <property type="entry name" value="Ribonuclease Z/Hydroxyacylglutathione hydrolase-like"/>
    <property type="match status" value="1"/>
</dbReference>
<evidence type="ECO:0000313" key="3">
    <source>
        <dbReference type="Proteomes" id="UP000631114"/>
    </source>
</evidence>
<gene>
    <name evidence="2" type="ORF">IFM89_039502</name>
</gene>
<name>A0A835GUJ2_9MAGN</name>
<evidence type="ECO:0000313" key="2">
    <source>
        <dbReference type="EMBL" id="KAF9587284.1"/>
    </source>
</evidence>
<dbReference type="PANTHER" id="PTHR43084:SF1">
    <property type="entry name" value="PERSULFIDE DIOXYGENASE ETHE1, MITOCHONDRIAL"/>
    <property type="match status" value="1"/>
</dbReference>
<accession>A0A835GUJ2</accession>
<dbReference type="InterPro" id="IPR051682">
    <property type="entry name" value="Mito_Persulfide_Diox"/>
</dbReference>
<sequence length="181" mass="20832">MLAHDPHVTDPILENHKPPSACYGSRKFKTYGARKPYTISKQQERWTEEEHKKFLEALKLYGRAWHRIEARGYQNCRSDEVMLKIFSLRWSENMTSHNVNNIHLFQVRATPGHTLGCVTYVTGDGPDQPQPRMAFTGDALLIRGCGRTDFHVLFLRIHKICDLPCQLLSVHFSATRLLSAN</sequence>
<dbReference type="SUPFAM" id="SSF56281">
    <property type="entry name" value="Metallo-hydrolase/oxidoreductase"/>
    <property type="match status" value="1"/>
</dbReference>
<dbReference type="GO" id="GO:0050313">
    <property type="term" value="F:sulfur dioxygenase activity"/>
    <property type="evidence" value="ECO:0007669"/>
    <property type="project" value="TreeGrafter"/>
</dbReference>
<feature type="domain" description="Myb-like" evidence="1">
    <location>
        <begin position="44"/>
        <end position="74"/>
    </location>
</feature>
<evidence type="ECO:0000259" key="1">
    <source>
        <dbReference type="Pfam" id="PF00249"/>
    </source>
</evidence>
<dbReference type="SUPFAM" id="SSF46689">
    <property type="entry name" value="Homeodomain-like"/>
    <property type="match status" value="1"/>
</dbReference>
<dbReference type="InterPro" id="IPR036866">
    <property type="entry name" value="RibonucZ/Hydroxyglut_hydro"/>
</dbReference>
<dbReference type="InterPro" id="IPR009057">
    <property type="entry name" value="Homeodomain-like_sf"/>
</dbReference>
<protein>
    <recommendedName>
        <fullName evidence="1">Myb-like domain-containing protein</fullName>
    </recommendedName>
</protein>
<dbReference type="EMBL" id="JADFTS010000010">
    <property type="protein sequence ID" value="KAF9587284.1"/>
    <property type="molecule type" value="Genomic_DNA"/>
</dbReference>
<dbReference type="CDD" id="cd00167">
    <property type="entry name" value="SANT"/>
    <property type="match status" value="1"/>
</dbReference>
<proteinExistence type="predicted"/>
<dbReference type="GO" id="GO:0005739">
    <property type="term" value="C:mitochondrion"/>
    <property type="evidence" value="ECO:0007669"/>
    <property type="project" value="TreeGrafter"/>
</dbReference>
<reference evidence="2 3" key="1">
    <citation type="submission" date="2020-10" db="EMBL/GenBank/DDBJ databases">
        <title>The Coptis chinensis genome and diversification of protoberbering-type alkaloids.</title>
        <authorList>
            <person name="Wang B."/>
            <person name="Shu S."/>
            <person name="Song C."/>
            <person name="Liu Y."/>
        </authorList>
    </citation>
    <scope>NUCLEOTIDE SEQUENCE [LARGE SCALE GENOMIC DNA]</scope>
    <source>
        <strain evidence="2">HL-2020</strain>
        <tissue evidence="2">Leaf</tissue>
    </source>
</reference>
<dbReference type="OrthoDB" id="118550at2759"/>
<dbReference type="Pfam" id="PF00249">
    <property type="entry name" value="Myb_DNA-binding"/>
    <property type="match status" value="1"/>
</dbReference>
<keyword evidence="3" id="KW-1185">Reference proteome</keyword>
<dbReference type="PANTHER" id="PTHR43084">
    <property type="entry name" value="PERSULFIDE DIOXYGENASE ETHE1"/>
    <property type="match status" value="1"/>
</dbReference>
<organism evidence="2 3">
    <name type="scientific">Coptis chinensis</name>
    <dbReference type="NCBI Taxonomy" id="261450"/>
    <lineage>
        <taxon>Eukaryota</taxon>
        <taxon>Viridiplantae</taxon>
        <taxon>Streptophyta</taxon>
        <taxon>Embryophyta</taxon>
        <taxon>Tracheophyta</taxon>
        <taxon>Spermatophyta</taxon>
        <taxon>Magnoliopsida</taxon>
        <taxon>Ranunculales</taxon>
        <taxon>Ranunculaceae</taxon>
        <taxon>Coptidoideae</taxon>
        <taxon>Coptis</taxon>
    </lineage>
</organism>
<dbReference type="Proteomes" id="UP000631114">
    <property type="component" value="Unassembled WGS sequence"/>
</dbReference>
<dbReference type="GO" id="GO:0070813">
    <property type="term" value="P:hydrogen sulfide metabolic process"/>
    <property type="evidence" value="ECO:0007669"/>
    <property type="project" value="TreeGrafter"/>
</dbReference>
<dbReference type="Gene3D" id="1.10.10.60">
    <property type="entry name" value="Homeodomain-like"/>
    <property type="match status" value="1"/>
</dbReference>
<dbReference type="GO" id="GO:0006749">
    <property type="term" value="P:glutathione metabolic process"/>
    <property type="evidence" value="ECO:0007669"/>
    <property type="project" value="TreeGrafter"/>
</dbReference>
<dbReference type="AlphaFoldDB" id="A0A835GUJ2"/>
<comment type="caution">
    <text evidence="2">The sequence shown here is derived from an EMBL/GenBank/DDBJ whole genome shotgun (WGS) entry which is preliminary data.</text>
</comment>
<dbReference type="InterPro" id="IPR001005">
    <property type="entry name" value="SANT/Myb"/>
</dbReference>